<reference evidence="3 4" key="1">
    <citation type="submission" date="2019-09" db="EMBL/GenBank/DDBJ databases">
        <title>Bird 10,000 Genomes (B10K) Project - Family phase.</title>
        <authorList>
            <person name="Zhang G."/>
        </authorList>
    </citation>
    <scope>NUCLEOTIDE SEQUENCE [LARGE SCALE GENOMIC DNA]</scope>
    <source>
        <strain evidence="3">B10K-DU-012-80</strain>
    </source>
</reference>
<evidence type="ECO:0000313" key="4">
    <source>
        <dbReference type="Proteomes" id="UP000551127"/>
    </source>
</evidence>
<organism evidence="3 4">
    <name type="scientific">Bucorvus abyssinicus</name>
    <name type="common">Northern ground-hornbill</name>
    <name type="synonym">Abyssinian ground-hornbill</name>
    <dbReference type="NCBI Taxonomy" id="153643"/>
    <lineage>
        <taxon>Eukaryota</taxon>
        <taxon>Metazoa</taxon>
        <taxon>Chordata</taxon>
        <taxon>Craniata</taxon>
        <taxon>Vertebrata</taxon>
        <taxon>Euteleostomi</taxon>
        <taxon>Archelosauria</taxon>
        <taxon>Archosauria</taxon>
        <taxon>Dinosauria</taxon>
        <taxon>Saurischia</taxon>
        <taxon>Theropoda</taxon>
        <taxon>Coelurosauria</taxon>
        <taxon>Aves</taxon>
        <taxon>Neognathae</taxon>
        <taxon>Neoaves</taxon>
        <taxon>Telluraves</taxon>
        <taxon>Coraciimorphae</taxon>
        <taxon>Bucerotiformes</taxon>
        <taxon>Bucorvidae</taxon>
        <taxon>Bucorvus</taxon>
    </lineage>
</organism>
<evidence type="ECO:0000256" key="1">
    <source>
        <dbReference type="ARBA" id="ARBA00022676"/>
    </source>
</evidence>
<dbReference type="SUPFAM" id="SSF53756">
    <property type="entry name" value="UDP-Glycosyltransferase/glycogen phosphorylase"/>
    <property type="match status" value="1"/>
</dbReference>
<keyword evidence="1" id="KW-0808">Transferase</keyword>
<proteinExistence type="predicted"/>
<dbReference type="GO" id="GO:0016757">
    <property type="term" value="F:glycosyltransferase activity"/>
    <property type="evidence" value="ECO:0007669"/>
    <property type="project" value="UniProtKB-KW"/>
</dbReference>
<dbReference type="PANTHER" id="PTHR46660:SF2">
    <property type="entry name" value="GLYCOSYLTRANSFERASE 1 DOMAIN-CONTAINING PROTEIN 1"/>
    <property type="match status" value="1"/>
</dbReference>
<dbReference type="Proteomes" id="UP000551127">
    <property type="component" value="Unassembled WGS sequence"/>
</dbReference>
<accession>A0A7K4Y9U5</accession>
<dbReference type="InterPro" id="IPR001296">
    <property type="entry name" value="Glyco_trans_1"/>
</dbReference>
<dbReference type="Gene3D" id="3.40.50.2000">
    <property type="entry name" value="Glycogen Phosphorylase B"/>
    <property type="match status" value="1"/>
</dbReference>
<keyword evidence="4" id="KW-1185">Reference proteome</keyword>
<sequence>RNHLHAAGHICVLKDAFMYESPAEIASLTSTEKFDAALAIHLYKGGRLLQGSRIPFGIIFGGTDVNEDIKCEEKHRVMGAVLEEARFAVAFTMKMKELAAAEWGPIKHAVFLFFFNTGIMTSPSETFDWYGFLQNADIPTGTDSLHMFLLICGLRRVKDPLYLVDVFSDWHRKDPSVHLGIIGPAVDPLFTSEVKEKVKRAPGVHLLPEMPQDDLHAAMKRCFAVVNSSISEGMSAAILEAMDLDIPVLARNIPGNAAIIKHKKTGLLFSNPQEFVVLSKSLMNDPIMKREIVTRAKDYVKKHHSWESEREAYQNLVLKL</sequence>
<gene>
    <name evidence="3" type="primary">Glt1d1</name>
    <name evidence="3" type="ORF">BUCABY_R03184</name>
</gene>
<evidence type="ECO:0000313" key="3">
    <source>
        <dbReference type="EMBL" id="NWR55805.1"/>
    </source>
</evidence>
<protein>
    <submittedName>
        <fullName evidence="3">GL1D1 protein</fullName>
    </submittedName>
</protein>
<feature type="non-terminal residue" evidence="3">
    <location>
        <position position="320"/>
    </location>
</feature>
<name>A0A7K4Y9U5_BUCAB</name>
<feature type="domain" description="Glycosyl transferase family 1" evidence="2">
    <location>
        <begin position="153"/>
        <end position="297"/>
    </location>
</feature>
<keyword evidence="1" id="KW-0328">Glycosyltransferase</keyword>
<dbReference type="CDD" id="cd03801">
    <property type="entry name" value="GT4_PimA-like"/>
    <property type="match status" value="1"/>
</dbReference>
<dbReference type="InterPro" id="IPR052622">
    <property type="entry name" value="Glycosyltransferase_G1"/>
</dbReference>
<dbReference type="Pfam" id="PF00534">
    <property type="entry name" value="Glycos_transf_1"/>
    <property type="match status" value="1"/>
</dbReference>
<dbReference type="OrthoDB" id="512920at2759"/>
<dbReference type="EMBL" id="VYZL01000741">
    <property type="protein sequence ID" value="NWR55805.1"/>
    <property type="molecule type" value="Genomic_DNA"/>
</dbReference>
<comment type="caution">
    <text evidence="3">The sequence shown here is derived from an EMBL/GenBank/DDBJ whole genome shotgun (WGS) entry which is preliminary data.</text>
</comment>
<dbReference type="AlphaFoldDB" id="A0A7K4Y9U5"/>
<evidence type="ECO:0000259" key="2">
    <source>
        <dbReference type="Pfam" id="PF00534"/>
    </source>
</evidence>
<dbReference type="PANTHER" id="PTHR46660">
    <property type="match status" value="1"/>
</dbReference>
<feature type="non-terminal residue" evidence="3">
    <location>
        <position position="1"/>
    </location>
</feature>